<dbReference type="AlphaFoldDB" id="A0A0R3QM75"/>
<dbReference type="EMBL" id="UZAG01015728">
    <property type="protein sequence ID" value="VDO22860.1"/>
    <property type="molecule type" value="Genomic_DNA"/>
</dbReference>
<dbReference type="Proteomes" id="UP000280834">
    <property type="component" value="Unassembled WGS sequence"/>
</dbReference>
<sequence>MFSDTNRNLETYLEIFKNFKFIFSSFLVLFLHNIFGFVLFFKISSPSFINSLISLYFYLLISLVFQHFINNILYLYISRFVTYVSNSMSR</sequence>
<name>A0A0R3QM75_9BILA</name>
<evidence type="ECO:0000256" key="1">
    <source>
        <dbReference type="SAM" id="Phobius"/>
    </source>
</evidence>
<reference evidence="4" key="1">
    <citation type="submission" date="2017-02" db="UniProtKB">
        <authorList>
            <consortium name="WormBaseParasite"/>
        </authorList>
    </citation>
    <scope>IDENTIFICATION</scope>
</reference>
<keyword evidence="1" id="KW-0472">Membrane</keyword>
<keyword evidence="1" id="KW-0812">Transmembrane</keyword>
<feature type="transmembrane region" description="Helical" evidence="1">
    <location>
        <begin position="55"/>
        <end position="77"/>
    </location>
</feature>
<proteinExistence type="predicted"/>
<gene>
    <name evidence="2" type="ORF">BTMF_LOCUS6861</name>
</gene>
<organism evidence="4">
    <name type="scientific">Brugia timori</name>
    <dbReference type="NCBI Taxonomy" id="42155"/>
    <lineage>
        <taxon>Eukaryota</taxon>
        <taxon>Metazoa</taxon>
        <taxon>Ecdysozoa</taxon>
        <taxon>Nematoda</taxon>
        <taxon>Chromadorea</taxon>
        <taxon>Rhabditida</taxon>
        <taxon>Spirurina</taxon>
        <taxon>Spiruromorpha</taxon>
        <taxon>Filarioidea</taxon>
        <taxon>Onchocercidae</taxon>
        <taxon>Brugia</taxon>
    </lineage>
</organism>
<accession>A0A0R3QM75</accession>
<keyword evidence="1" id="KW-1133">Transmembrane helix</keyword>
<feature type="transmembrane region" description="Helical" evidence="1">
    <location>
        <begin position="21"/>
        <end position="43"/>
    </location>
</feature>
<evidence type="ECO:0000313" key="3">
    <source>
        <dbReference type="Proteomes" id="UP000280834"/>
    </source>
</evidence>
<evidence type="ECO:0000313" key="4">
    <source>
        <dbReference type="WBParaSite" id="BTMF_0000881001-mRNA-1"/>
    </source>
</evidence>
<reference evidence="2 3" key="2">
    <citation type="submission" date="2018-11" db="EMBL/GenBank/DDBJ databases">
        <authorList>
            <consortium name="Pathogen Informatics"/>
        </authorList>
    </citation>
    <scope>NUCLEOTIDE SEQUENCE [LARGE SCALE GENOMIC DNA]</scope>
</reference>
<protein>
    <submittedName>
        <fullName evidence="4">7TM_GPCR_Srx domain-containing protein</fullName>
    </submittedName>
</protein>
<evidence type="ECO:0000313" key="2">
    <source>
        <dbReference type="EMBL" id="VDO22860.1"/>
    </source>
</evidence>
<dbReference type="WBParaSite" id="BTMF_0000881001-mRNA-1">
    <property type="protein sequence ID" value="BTMF_0000881001-mRNA-1"/>
    <property type="gene ID" value="BTMF_0000881001"/>
</dbReference>
<keyword evidence="3" id="KW-1185">Reference proteome</keyword>